<reference evidence="7" key="1">
    <citation type="journal article" date="2014" name="Nat. Commun.">
        <title>Genomic adaptations of the halophilic Dead Sea filamentous fungus Eurotium rubrum.</title>
        <authorList>
            <person name="Kis-Papo T."/>
            <person name="Weig A.R."/>
            <person name="Riley R."/>
            <person name="Persoh D."/>
            <person name="Salamov A."/>
            <person name="Sun H."/>
            <person name="Lipzen A."/>
            <person name="Wasser S.P."/>
            <person name="Rambold G."/>
            <person name="Grigoriev I.V."/>
            <person name="Nevo E."/>
        </authorList>
    </citation>
    <scope>NUCLEOTIDE SEQUENCE [LARGE SCALE GENOMIC DNA]</scope>
    <source>
        <strain evidence="7">CBS 135680</strain>
    </source>
</reference>
<organism evidence="6 7">
    <name type="scientific">Aspergillus ruber (strain CBS 135680)</name>
    <dbReference type="NCBI Taxonomy" id="1388766"/>
    <lineage>
        <taxon>Eukaryota</taxon>
        <taxon>Fungi</taxon>
        <taxon>Dikarya</taxon>
        <taxon>Ascomycota</taxon>
        <taxon>Pezizomycotina</taxon>
        <taxon>Eurotiomycetes</taxon>
        <taxon>Eurotiomycetidae</taxon>
        <taxon>Eurotiales</taxon>
        <taxon>Aspergillaceae</taxon>
        <taxon>Aspergillus</taxon>
        <taxon>Aspergillus subgen. Aspergillus</taxon>
    </lineage>
</organism>
<dbReference type="SUPFAM" id="SSF48056">
    <property type="entry name" value="Di-copper centre-containing domain"/>
    <property type="match status" value="1"/>
</dbReference>
<dbReference type="Proteomes" id="UP000019804">
    <property type="component" value="Unassembled WGS sequence"/>
</dbReference>
<dbReference type="InterPro" id="IPR050316">
    <property type="entry name" value="Tyrosinase/Hemocyanin"/>
</dbReference>
<dbReference type="Gene3D" id="1.10.1280.10">
    <property type="entry name" value="Di-copper center containing domain from catechol oxidase"/>
    <property type="match status" value="1"/>
</dbReference>
<feature type="chain" id="PRO_5001496048" evidence="4">
    <location>
        <begin position="20"/>
        <end position="385"/>
    </location>
</feature>
<dbReference type="GeneID" id="63701548"/>
<dbReference type="GO" id="GO:0016491">
    <property type="term" value="F:oxidoreductase activity"/>
    <property type="evidence" value="ECO:0007669"/>
    <property type="project" value="UniProtKB-KW"/>
</dbReference>
<sequence>MRLYITCVIIAILATLVATSPTPRVSDEVDALANDALANLITYERSHRVSNKKCTLQNAAVRREWGSLGLIERKKYTDAMLCLMSKPPKLASKDAPGIRNRFDDFVSVHIRQTPTIHATGNFLTWHRYYTWAFEQALRNECGYDGHQPYWGWNKYAHDPINSPLFDGSDYSLSGNGEYAPHNATPVAPTTNVPPGRGGGCVTTGPFKNMSVNLGPVGQTLKIPDLKPQSGNGLDYNPRCLRRDISSYVSMRWTKTSDVTGLIRNYTDIGSFQDTMQGNLTSGDIGVHGGGHYTIGGDPGGDFYVSPSEPAFYVHHAMIDRVFWIWQNRDPETRRYAVSGTLTMFNDPPSRNTTLDDIVDLGGLVEPYRLGDLLDTTGGPFCYIYA</sequence>
<dbReference type="InterPro" id="IPR002227">
    <property type="entry name" value="Tyrosinase_Cu-bd"/>
</dbReference>
<dbReference type="GO" id="GO:0046872">
    <property type="term" value="F:metal ion binding"/>
    <property type="evidence" value="ECO:0007669"/>
    <property type="project" value="UniProtKB-KW"/>
</dbReference>
<dbReference type="OrthoDB" id="6132182at2759"/>
<dbReference type="AlphaFoldDB" id="A0A017SD63"/>
<evidence type="ECO:0000256" key="3">
    <source>
        <dbReference type="ARBA" id="ARBA00023008"/>
    </source>
</evidence>
<evidence type="ECO:0000313" key="6">
    <source>
        <dbReference type="EMBL" id="EYE94741.1"/>
    </source>
</evidence>
<proteinExistence type="predicted"/>
<dbReference type="RefSeq" id="XP_040638429.1">
    <property type="nucleotide sequence ID" value="XM_040786424.1"/>
</dbReference>
<dbReference type="InterPro" id="IPR008922">
    <property type="entry name" value="Di-copper_centre_dom_sf"/>
</dbReference>
<dbReference type="Pfam" id="PF00264">
    <property type="entry name" value="Tyrosinase"/>
    <property type="match status" value="1"/>
</dbReference>
<keyword evidence="2" id="KW-0560">Oxidoreductase</keyword>
<evidence type="ECO:0000259" key="5">
    <source>
        <dbReference type="PROSITE" id="PS00497"/>
    </source>
</evidence>
<keyword evidence="3" id="KW-0186">Copper</keyword>
<keyword evidence="4" id="KW-0732">Signal</keyword>
<accession>A0A017SD63</accession>
<dbReference type="EMBL" id="KK088425">
    <property type="protein sequence ID" value="EYE94741.1"/>
    <property type="molecule type" value="Genomic_DNA"/>
</dbReference>
<dbReference type="PANTHER" id="PTHR11474">
    <property type="entry name" value="TYROSINASE FAMILY MEMBER"/>
    <property type="match status" value="1"/>
</dbReference>
<evidence type="ECO:0000256" key="1">
    <source>
        <dbReference type="ARBA" id="ARBA00022723"/>
    </source>
</evidence>
<dbReference type="PANTHER" id="PTHR11474:SF125">
    <property type="entry name" value="N-ACETYL-6-HYDROXYTRYPTOPHAN OXIDASE IVOB-RELATED"/>
    <property type="match status" value="1"/>
</dbReference>
<feature type="domain" description="Tyrosinase copper-binding" evidence="5">
    <location>
        <begin position="117"/>
        <end position="134"/>
    </location>
</feature>
<dbReference type="PROSITE" id="PS00497">
    <property type="entry name" value="TYROSINASE_1"/>
    <property type="match status" value="1"/>
</dbReference>
<evidence type="ECO:0000256" key="4">
    <source>
        <dbReference type="SAM" id="SignalP"/>
    </source>
</evidence>
<feature type="signal peptide" evidence="4">
    <location>
        <begin position="1"/>
        <end position="19"/>
    </location>
</feature>
<evidence type="ECO:0000313" key="7">
    <source>
        <dbReference type="Proteomes" id="UP000019804"/>
    </source>
</evidence>
<name>A0A017SD63_ASPRC</name>
<gene>
    <name evidence="6" type="ORF">EURHEDRAFT_515896</name>
</gene>
<dbReference type="PRINTS" id="PR00092">
    <property type="entry name" value="TYROSINASE"/>
</dbReference>
<keyword evidence="1" id="KW-0479">Metal-binding</keyword>
<evidence type="ECO:0000256" key="2">
    <source>
        <dbReference type="ARBA" id="ARBA00023002"/>
    </source>
</evidence>
<protein>
    <submittedName>
        <fullName evidence="6">Di-copper centre-containing protein</fullName>
    </submittedName>
</protein>
<dbReference type="HOGENOM" id="CLU_035914_0_0_1"/>
<dbReference type="STRING" id="1388766.A0A017SD63"/>
<keyword evidence="7" id="KW-1185">Reference proteome</keyword>